<dbReference type="EMBL" id="FNUY01000001">
    <property type="protein sequence ID" value="SEF55146.1"/>
    <property type="molecule type" value="Genomic_DNA"/>
</dbReference>
<dbReference type="CDD" id="cd01949">
    <property type="entry name" value="GGDEF"/>
    <property type="match status" value="1"/>
</dbReference>
<dbReference type="SMART" id="SM00267">
    <property type="entry name" value="GGDEF"/>
    <property type="match status" value="1"/>
</dbReference>
<evidence type="ECO:0000313" key="3">
    <source>
        <dbReference type="EMBL" id="SEF55146.1"/>
    </source>
</evidence>
<proteinExistence type="predicted"/>
<evidence type="ECO:0000259" key="2">
    <source>
        <dbReference type="PROSITE" id="PS50887"/>
    </source>
</evidence>
<dbReference type="PANTHER" id="PTHR46663:SF2">
    <property type="entry name" value="GGDEF DOMAIN-CONTAINING PROTEIN"/>
    <property type="match status" value="1"/>
</dbReference>
<dbReference type="PANTHER" id="PTHR46663">
    <property type="entry name" value="DIGUANYLATE CYCLASE DGCT-RELATED"/>
    <property type="match status" value="1"/>
</dbReference>
<organism evidence="3 4">
    <name type="scientific">Bosea lathyri</name>
    <dbReference type="NCBI Taxonomy" id="1036778"/>
    <lineage>
        <taxon>Bacteria</taxon>
        <taxon>Pseudomonadati</taxon>
        <taxon>Pseudomonadota</taxon>
        <taxon>Alphaproteobacteria</taxon>
        <taxon>Hyphomicrobiales</taxon>
        <taxon>Boseaceae</taxon>
        <taxon>Bosea</taxon>
    </lineage>
</organism>
<keyword evidence="1" id="KW-0812">Transmembrane</keyword>
<dbReference type="Pfam" id="PF00990">
    <property type="entry name" value="GGDEF"/>
    <property type="match status" value="1"/>
</dbReference>
<accession>A0A1H5SX58</accession>
<keyword evidence="4" id="KW-1185">Reference proteome</keyword>
<keyword evidence="1" id="KW-1133">Transmembrane helix</keyword>
<feature type="transmembrane region" description="Helical" evidence="1">
    <location>
        <begin position="29"/>
        <end position="49"/>
    </location>
</feature>
<feature type="transmembrane region" description="Helical" evidence="1">
    <location>
        <begin position="55"/>
        <end position="77"/>
    </location>
</feature>
<dbReference type="PROSITE" id="PS50887">
    <property type="entry name" value="GGDEF"/>
    <property type="match status" value="1"/>
</dbReference>
<keyword evidence="1" id="KW-0472">Membrane</keyword>
<feature type="transmembrane region" description="Helical" evidence="1">
    <location>
        <begin position="146"/>
        <end position="165"/>
    </location>
</feature>
<dbReference type="Gene3D" id="3.30.70.270">
    <property type="match status" value="1"/>
</dbReference>
<dbReference type="Proteomes" id="UP000236743">
    <property type="component" value="Unassembled WGS sequence"/>
</dbReference>
<dbReference type="InterPro" id="IPR052163">
    <property type="entry name" value="DGC-Regulatory_Protein"/>
</dbReference>
<sequence length="377" mass="41156">MHYLARPRRRASRLPAEIEIEIISRLFQALPQILCISTGLIIGSVIMAVQTGAGIFWWITGAAVATTGARIANIIGFKRRDPSRRLTLKEARRWEAGYAYAAFAFTAVLAVLTITVFRLDYQGGHVLSLGLTMALTSGSSLRTLRYWICAGLSTLAMGTLIAAFLMSGDPLYQALSLLLAVYLYSIYEGSDHIIGQFEELLIARRELDFAARHDPLTGLVNRRGLDQVLAEACERDEALGLLLLDLDGFKQVNDLHGHSAGDDLLKQVAQRLLAMIRSEDLLARLGGDEFAIVIRDTDDVEKLAEVANRAVLAISRPFTVLGNIVRVGTSVGVAVKASDDRTVWTAETLTRSADGALYDAKRAGKGRSRVALWDDAA</sequence>
<feature type="domain" description="GGDEF" evidence="2">
    <location>
        <begin position="237"/>
        <end position="375"/>
    </location>
</feature>
<dbReference type="InterPro" id="IPR029787">
    <property type="entry name" value="Nucleotide_cyclase"/>
</dbReference>
<dbReference type="InterPro" id="IPR043128">
    <property type="entry name" value="Rev_trsase/Diguanyl_cyclase"/>
</dbReference>
<dbReference type="AlphaFoldDB" id="A0A1H5SX58"/>
<dbReference type="OrthoDB" id="9812260at2"/>
<gene>
    <name evidence="3" type="ORF">SAMN04488115_101443</name>
</gene>
<dbReference type="NCBIfam" id="TIGR00254">
    <property type="entry name" value="GGDEF"/>
    <property type="match status" value="1"/>
</dbReference>
<feature type="transmembrane region" description="Helical" evidence="1">
    <location>
        <begin position="123"/>
        <end position="141"/>
    </location>
</feature>
<feature type="transmembrane region" description="Helical" evidence="1">
    <location>
        <begin position="98"/>
        <end position="117"/>
    </location>
</feature>
<name>A0A1H5SX58_9HYPH</name>
<dbReference type="SUPFAM" id="SSF55073">
    <property type="entry name" value="Nucleotide cyclase"/>
    <property type="match status" value="1"/>
</dbReference>
<evidence type="ECO:0000256" key="1">
    <source>
        <dbReference type="SAM" id="Phobius"/>
    </source>
</evidence>
<evidence type="ECO:0000313" key="4">
    <source>
        <dbReference type="Proteomes" id="UP000236743"/>
    </source>
</evidence>
<reference evidence="3 4" key="1">
    <citation type="submission" date="2016-10" db="EMBL/GenBank/DDBJ databases">
        <authorList>
            <person name="de Groot N.N."/>
        </authorList>
    </citation>
    <scope>NUCLEOTIDE SEQUENCE [LARGE SCALE GENOMIC DNA]</scope>
    <source>
        <strain evidence="3 4">DSM 26656</strain>
    </source>
</reference>
<protein>
    <submittedName>
        <fullName evidence="3">Diguanylate cyclase (GGDEF) domain-containing protein</fullName>
    </submittedName>
</protein>
<dbReference type="InterPro" id="IPR000160">
    <property type="entry name" value="GGDEF_dom"/>
</dbReference>
<dbReference type="RefSeq" id="WP_103870816.1">
    <property type="nucleotide sequence ID" value="NZ_FNUY01000001.1"/>
</dbReference>